<dbReference type="HOGENOM" id="CLU_021165_1_0_1"/>
<evidence type="ECO:0008006" key="5">
    <source>
        <dbReference type="Google" id="ProtNLM"/>
    </source>
</evidence>
<accession>A0A067T3C3</accession>
<proteinExistence type="predicted"/>
<name>A0A067T3C3_GALM3</name>
<dbReference type="Gene3D" id="6.10.140.1230">
    <property type="match status" value="1"/>
</dbReference>
<dbReference type="GO" id="GO:0000815">
    <property type="term" value="C:ESCRT III complex"/>
    <property type="evidence" value="ECO:0007669"/>
    <property type="project" value="TreeGrafter"/>
</dbReference>
<protein>
    <recommendedName>
        <fullName evidence="5">Charged multivesicular body protein 7</fullName>
    </recommendedName>
</protein>
<dbReference type="GO" id="GO:0032511">
    <property type="term" value="P:late endosome to vacuole transport via multivesicular body sorting pathway"/>
    <property type="evidence" value="ECO:0007669"/>
    <property type="project" value="TreeGrafter"/>
</dbReference>
<feature type="region of interest" description="Disordered" evidence="2">
    <location>
        <begin position="459"/>
        <end position="500"/>
    </location>
</feature>
<keyword evidence="1" id="KW-0175">Coiled coil</keyword>
<feature type="region of interest" description="Disordered" evidence="2">
    <location>
        <begin position="1"/>
        <end position="24"/>
    </location>
</feature>
<dbReference type="GO" id="GO:0006900">
    <property type="term" value="P:vesicle budding from membrane"/>
    <property type="evidence" value="ECO:0007669"/>
    <property type="project" value="TreeGrafter"/>
</dbReference>
<dbReference type="STRING" id="685588.A0A067T3C3"/>
<dbReference type="GO" id="GO:0005771">
    <property type="term" value="C:multivesicular body"/>
    <property type="evidence" value="ECO:0007669"/>
    <property type="project" value="TreeGrafter"/>
</dbReference>
<evidence type="ECO:0000256" key="2">
    <source>
        <dbReference type="SAM" id="MobiDB-lite"/>
    </source>
</evidence>
<dbReference type="GO" id="GO:0009898">
    <property type="term" value="C:cytoplasmic side of plasma membrane"/>
    <property type="evidence" value="ECO:0007669"/>
    <property type="project" value="TreeGrafter"/>
</dbReference>
<dbReference type="Proteomes" id="UP000027222">
    <property type="component" value="Unassembled WGS sequence"/>
</dbReference>
<sequence>MSGTRSAPSTPGASLSPLTSLAPYSTTSTPRLQALYSDFSRQKHSNPTSYHSNVDWWRNALETVVASGLQTDSMAAPQTPGRRQEDAILPSSATTPTTTKSDRLVLHAGRELMERVKIPKVGKPLALGAVLFELRSTRTVATLADFLTAKVSLYDPGWLPARIAAYVVGKPLWWALEQMGVVGEEGFLGSGSRQHRHNDTSWWGDYIFVPLVEKAADAVMERQEERMAGPGDALYSLESFRTVFAGVAGGEENATLRELDTKVLVKFLERERGVIVVDKETIKFVDKDAPVEERRITAVDRGIVELKNAIRNLQAQVEALQSKIEECTRKASSALQKKRKPAALGYIRSRKQLEDLLQKRLGSLGTLESTFITVEAAAGDVEIMKSYESSTATLRAILAHPSLERSSIDKTMEALADANADARDVDDAVRIGGNIALGVEDAIDDDELEEEWKAMVREAEAESASKGLDAVGSKLGDISKTPTTSPMNEPKLKAQAIAAS</sequence>
<dbReference type="AlphaFoldDB" id="A0A067T3C3"/>
<dbReference type="PANTHER" id="PTHR22761:SF96">
    <property type="entry name" value="BCDNA.GH08385"/>
    <property type="match status" value="1"/>
</dbReference>
<feature type="region of interest" description="Disordered" evidence="2">
    <location>
        <begin position="71"/>
        <end position="98"/>
    </location>
</feature>
<evidence type="ECO:0000256" key="1">
    <source>
        <dbReference type="SAM" id="Coils"/>
    </source>
</evidence>
<reference evidence="4" key="1">
    <citation type="journal article" date="2014" name="Proc. Natl. Acad. Sci. U.S.A.">
        <title>Extensive sampling of basidiomycete genomes demonstrates inadequacy of the white-rot/brown-rot paradigm for wood decay fungi.</title>
        <authorList>
            <person name="Riley R."/>
            <person name="Salamov A.A."/>
            <person name="Brown D.W."/>
            <person name="Nagy L.G."/>
            <person name="Floudas D."/>
            <person name="Held B.W."/>
            <person name="Levasseur A."/>
            <person name="Lombard V."/>
            <person name="Morin E."/>
            <person name="Otillar R."/>
            <person name="Lindquist E.A."/>
            <person name="Sun H."/>
            <person name="LaButti K.M."/>
            <person name="Schmutz J."/>
            <person name="Jabbour D."/>
            <person name="Luo H."/>
            <person name="Baker S.E."/>
            <person name="Pisabarro A.G."/>
            <person name="Walton J.D."/>
            <person name="Blanchette R.A."/>
            <person name="Henrissat B."/>
            <person name="Martin F."/>
            <person name="Cullen D."/>
            <person name="Hibbett D.S."/>
            <person name="Grigoriev I.V."/>
        </authorList>
    </citation>
    <scope>NUCLEOTIDE SEQUENCE [LARGE SCALE GENOMIC DNA]</scope>
    <source>
        <strain evidence="4">CBS 339.88</strain>
    </source>
</reference>
<dbReference type="OrthoDB" id="10250120at2759"/>
<keyword evidence="4" id="KW-1185">Reference proteome</keyword>
<dbReference type="Pfam" id="PF03357">
    <property type="entry name" value="Snf7"/>
    <property type="match status" value="1"/>
</dbReference>
<dbReference type="EMBL" id="KL142385">
    <property type="protein sequence ID" value="KDR73493.1"/>
    <property type="molecule type" value="Genomic_DNA"/>
</dbReference>
<gene>
    <name evidence="3" type="ORF">GALMADRAFT_251201</name>
</gene>
<feature type="coiled-coil region" evidence="1">
    <location>
        <begin position="296"/>
        <end position="337"/>
    </location>
</feature>
<dbReference type="PANTHER" id="PTHR22761">
    <property type="entry name" value="CHARGED MULTIVESICULAR BODY PROTEIN"/>
    <property type="match status" value="1"/>
</dbReference>
<evidence type="ECO:0000313" key="4">
    <source>
        <dbReference type="Proteomes" id="UP000027222"/>
    </source>
</evidence>
<evidence type="ECO:0000313" key="3">
    <source>
        <dbReference type="EMBL" id="KDR73493.1"/>
    </source>
</evidence>
<dbReference type="InterPro" id="IPR005024">
    <property type="entry name" value="Snf7_fam"/>
</dbReference>
<organism evidence="3 4">
    <name type="scientific">Galerina marginata (strain CBS 339.88)</name>
    <dbReference type="NCBI Taxonomy" id="685588"/>
    <lineage>
        <taxon>Eukaryota</taxon>
        <taxon>Fungi</taxon>
        <taxon>Dikarya</taxon>
        <taxon>Basidiomycota</taxon>
        <taxon>Agaricomycotina</taxon>
        <taxon>Agaricomycetes</taxon>
        <taxon>Agaricomycetidae</taxon>
        <taxon>Agaricales</taxon>
        <taxon>Agaricineae</taxon>
        <taxon>Strophariaceae</taxon>
        <taxon>Galerina</taxon>
    </lineage>
</organism>